<feature type="transmembrane region" description="Helical" evidence="5">
    <location>
        <begin position="561"/>
        <end position="578"/>
    </location>
</feature>
<feature type="domain" description="SF3 helicase" evidence="7">
    <location>
        <begin position="824"/>
        <end position="992"/>
    </location>
</feature>
<dbReference type="Pfam" id="PF00680">
    <property type="entry name" value="RdRP_1"/>
    <property type="match status" value="1"/>
</dbReference>
<keyword evidence="3" id="KW-0067">ATP-binding</keyword>
<keyword evidence="3" id="KW-0547">Nucleotide-binding</keyword>
<evidence type="ECO:0000259" key="6">
    <source>
        <dbReference type="PROSITE" id="PS50507"/>
    </source>
</evidence>
<accession>A0A9F1UDC6</accession>
<keyword evidence="2" id="KW-0548">Nucleotidyltransferase</keyword>
<dbReference type="InterPro" id="IPR000605">
    <property type="entry name" value="Helicase_SF3_ssDNA/RNA_vir"/>
</dbReference>
<feature type="domain" description="RdRp catalytic" evidence="6">
    <location>
        <begin position="1804"/>
        <end position="1924"/>
    </location>
</feature>
<protein>
    <submittedName>
        <fullName evidence="8">Polyprotein</fullName>
    </submittedName>
</protein>
<evidence type="ECO:0000313" key="8">
    <source>
        <dbReference type="EMBL" id="WAX04347.1"/>
    </source>
</evidence>
<feature type="transmembrane region" description="Helical" evidence="5">
    <location>
        <begin position="590"/>
        <end position="608"/>
    </location>
</feature>
<evidence type="ECO:0000256" key="3">
    <source>
        <dbReference type="ARBA" id="ARBA00022840"/>
    </source>
</evidence>
<keyword evidence="5" id="KW-0812">Transmembrane</keyword>
<dbReference type="PROSITE" id="PS51218">
    <property type="entry name" value="SF3_HELICASE_2"/>
    <property type="match status" value="1"/>
</dbReference>
<dbReference type="Gene3D" id="3.30.70.270">
    <property type="match status" value="1"/>
</dbReference>
<keyword evidence="9" id="KW-1185">Reference proteome</keyword>
<dbReference type="InterPro" id="IPR007094">
    <property type="entry name" value="RNA-dir_pol_PSvirus"/>
</dbReference>
<evidence type="ECO:0000256" key="4">
    <source>
        <dbReference type="ARBA" id="ARBA00022953"/>
    </source>
</evidence>
<reference evidence="8" key="1">
    <citation type="submission" date="2022-07" db="EMBL/GenBank/DDBJ databases">
        <authorList>
            <person name="Maachi A."/>
            <person name="Saiz Y."/>
            <person name="Aranda M."/>
            <person name="Donaire L."/>
        </authorList>
    </citation>
    <scope>NUCLEOTIDE SEQUENCE</scope>
    <source>
        <strain evidence="8">ES</strain>
    </source>
</reference>
<dbReference type="GO" id="GO:0003723">
    <property type="term" value="F:RNA binding"/>
    <property type="evidence" value="ECO:0007669"/>
    <property type="project" value="InterPro"/>
</dbReference>
<name>A0A9F1UDC6_9VIRU</name>
<keyword evidence="4" id="KW-0693">Viral RNA replication</keyword>
<evidence type="ECO:0000256" key="2">
    <source>
        <dbReference type="ARBA" id="ARBA00022695"/>
    </source>
</evidence>
<dbReference type="InterPro" id="IPR014759">
    <property type="entry name" value="Helicase_SF3_ssRNA_vir"/>
</dbReference>
<sequence length="2202" mass="247020">MGRTLKYVSPADFKKKQVVNASNGSAGNQNARARCAHGLVRPAPQCTSACYKIFYKKENKGLGVVGDTPKAGRTFKCPNCHKYFSKRAQEKHLREYAEYSNGHYLYHCIPDTVTSVAELDAMMELQLRVARGLKARDVPSTETHPKVSSLEDEKSQGQVVENFMPVVVAPTAVVESQSGALIFGNFGDNEINLSTSPIVTVFPSSAVSQSIDTNLLIGSLEISLCSNSSSWLDFVTPVSHKSFSRSYGFRCTVEMEDPPLIKSLSNEDCNTQFSIVENLSEKDLCCAYCATSGWGNCEIIQVLADEKLAEEEAFLDEWDHRARNYEVYADLLSDTSINRIGRPKRLPKAWKASFVRYEQIFIEKSIDAPCFYKHLVDADLIVRRLPLIGKTPLELMAEYCIVPSGNVMLDIDRALYEENRRWTYSDGNIVVDGVLYTLSFDCWRDSLLFYLIRALRGPLWTQTQFQAYLCAPLPDFLKGFPEHQYEKVAAGSWNPFRYLTKQATLGFLDGLLAKIQELFGSAWKACTMLSDIFKRMFDKLTNNLKDLMGTIGKCGALTDCALPLIGLLGATGALWLLAKFSCSIGVPTALIAACGLGICMFVMCKYLQMAHHEALRKSQLFWQLSKSLFGEGTPEDIAEQVEIELKEMQPELYEQLLPLEREDPVYRDHHMDEMVASDGDFLLHTGVLWKLILLLIPVTCVGFRNTVSTAKDLTVLYGGKETAGKFTQDFIGGVQETYYHITGKHAEFLGYLYTSVGIDFEQWRSEVVLYTTSSPQAMFLSISDRLQQLRKLRDQGETLSLQMGNHRVPTPYLTSFNDTLKNLDKALMELNQALAVGTWRTTPFCIWLYGPSHVGKSVCSQYLIDDILNELDYPQTGRLYARNGTDPFFSCYKHQSAVLYDDFGAVQEGAHFDEAEIMRLIAPAPAPLNMANLEAKGNTCFTSDFVFMTANQCGLSPSAVVHNKAAFENRRNIVVQVEAVPGGKYRDRYRFHVLYRNEPYARVQGLEDMTYDAFLSYCVEGARAFKEEQQQLTGAPHGSIFEALKAIRAEAECEFATLADVAPLADWLEVDYHANTITTLTDLIKIRRESTTSEQLFIREFMGPGLISRIGRVVSKAAYANLRNQIERGINPLLVYADEFRLTKLERLMATSISPAVTEEQLLADKACFKEKVSGWFADLREKVNKLPFWTKLLLGAAGVMLIGYPLFRYLQGFWTCSSVGDFFALGSGTALVAAGGSLSSSQDQFTRRAKSGKDRRRYEMIGSSWDNKDEEVSEKERKPNSVNDNPILKYVLGFQSFDDPNCKVRALSLGGTRVAMVYHVWLALLDGVYQVTSLEKSFPFALRKSKATYQRIGKKDLVVIDFPPTFVSFPVFSKQWLLSSKDVVGASVGMFANVTFANRHVMDLELEEAHYATNNSIQTYDSDLLKGIGLGLCMKYLIASDDGKSYQSDFFVRSQCGSLLLAYPLGRKAGLKILSLHCMHILTARVKAQGAKGGREGFGTILTVEELTEAELILGEPNHVLEEDLIIASSPAHLGEFAEAQTVCPLGLLKPSEVPAQASKTAIVPSCISPYVKKELGINPTTAPAILTKKDERLKDKDVDILRVGMLKYKQVAADMSPLDEEEDEIFYDVLDEMFLPYQDHKEHLSLLTESENLNGIAGEAYCDPVVMSSSEGYDWVLSRKHGEKGKARLVQGVPGLYSIDWESNFGKAIIKMRKLCATQIPCIIGLDTPKDERLPLSKIYDNPKTRLFTILPFEYNYLVREFFGSAIFHMMRKHNDTPMKVGINPLGMEWTIFGRSLHSQGLNWFNGDYSRFDGVTPRCLLIAIADKFTELYGDEYRNHRLHLMLAATTRLSIAGWCLYRVSGGIPSGFALTVIVNSLVNQFLVQWGWKQLVGSARFSEHVTLGVYGDDNICSVSNKYKDKFNLVTLSNLLAKYGFTLKDGSNKDAEVLPCFNPPEKCDFLKRSFIPYGDRYLAPLADRSRTERLFWIREGGLSPEIATIENIISFLEETFQDGDKQSYDKWRRDLITICAAARLDIPPLASYREQEVTWLAGRSLQLVDPDAKPEHILIKNAPQEIMPGVRIDTLSFLKRNADSEEANMVWCGPNCPANLRHNLSVHVVEAPYGQKYPLRATFRNTCRKLKSQGKCVIFGGALDQDLVYFCASFYASYISNFSFTTAMQNYFGEDDSQFLKAKLAASGW</sequence>
<evidence type="ECO:0000256" key="1">
    <source>
        <dbReference type="ARBA" id="ARBA00022679"/>
    </source>
</evidence>
<dbReference type="InterPro" id="IPR043128">
    <property type="entry name" value="Rev_trsase/Diguanyl_cyclase"/>
</dbReference>
<evidence type="ECO:0000259" key="7">
    <source>
        <dbReference type="PROSITE" id="PS51218"/>
    </source>
</evidence>
<dbReference type="InterPro" id="IPR001205">
    <property type="entry name" value="RNA-dir_pol_C"/>
</dbReference>
<dbReference type="GO" id="GO:0003968">
    <property type="term" value="F:RNA-directed RNA polymerase activity"/>
    <property type="evidence" value="ECO:0007669"/>
    <property type="project" value="InterPro"/>
</dbReference>
<dbReference type="Pfam" id="PF00910">
    <property type="entry name" value="RNA_helicase"/>
    <property type="match status" value="1"/>
</dbReference>
<keyword evidence="1" id="KW-0808">Transferase</keyword>
<evidence type="ECO:0000256" key="5">
    <source>
        <dbReference type="SAM" id="Phobius"/>
    </source>
</evidence>
<keyword evidence="5" id="KW-1133">Transmembrane helix</keyword>
<dbReference type="InterPro" id="IPR043502">
    <property type="entry name" value="DNA/RNA_pol_sf"/>
</dbReference>
<dbReference type="GO" id="GO:0005524">
    <property type="term" value="F:ATP binding"/>
    <property type="evidence" value="ECO:0007669"/>
    <property type="project" value="UniProtKB-KW"/>
</dbReference>
<organism evidence="8 9">
    <name type="scientific">Cohombrillo associated virus</name>
    <dbReference type="NCBI Taxonomy" id="3016143"/>
    <lineage>
        <taxon>Viruses</taxon>
        <taxon>Riboviria</taxon>
    </lineage>
</organism>
<dbReference type="Proteomes" id="UP001259847">
    <property type="component" value="Genome"/>
</dbReference>
<keyword evidence="5" id="KW-0472">Membrane</keyword>
<dbReference type="GO" id="GO:0039694">
    <property type="term" value="P:viral RNA genome replication"/>
    <property type="evidence" value="ECO:0007669"/>
    <property type="project" value="InterPro"/>
</dbReference>
<evidence type="ECO:0000313" key="9">
    <source>
        <dbReference type="Proteomes" id="UP001259847"/>
    </source>
</evidence>
<dbReference type="PROSITE" id="PS50507">
    <property type="entry name" value="RDRP_SSRNA_POS"/>
    <property type="match status" value="1"/>
</dbReference>
<proteinExistence type="predicted"/>
<dbReference type="SUPFAM" id="SSF56672">
    <property type="entry name" value="DNA/RNA polymerases"/>
    <property type="match status" value="1"/>
</dbReference>
<dbReference type="GO" id="GO:0003724">
    <property type="term" value="F:RNA helicase activity"/>
    <property type="evidence" value="ECO:0007669"/>
    <property type="project" value="InterPro"/>
</dbReference>
<dbReference type="EMBL" id="OP019481">
    <property type="protein sequence ID" value="WAX04347.1"/>
    <property type="molecule type" value="Genomic_RNA"/>
</dbReference>
<dbReference type="GO" id="GO:0006351">
    <property type="term" value="P:DNA-templated transcription"/>
    <property type="evidence" value="ECO:0007669"/>
    <property type="project" value="InterPro"/>
</dbReference>